<comment type="catalytic activity">
    <reaction evidence="6">
        <text>a 2-methoxy-6-(all-trans-polyprenyl)benzene-1,4-diol + S-adenosyl-L-methionine = a 5-methoxy-2-methyl-3-(all-trans-polyprenyl)benzene-1,4-diol + S-adenosyl-L-homocysteine + H(+)</text>
        <dbReference type="Rhea" id="RHEA:28286"/>
        <dbReference type="Rhea" id="RHEA-COMP:10858"/>
        <dbReference type="Rhea" id="RHEA-COMP:10859"/>
        <dbReference type="ChEBI" id="CHEBI:15378"/>
        <dbReference type="ChEBI" id="CHEBI:57856"/>
        <dbReference type="ChEBI" id="CHEBI:59789"/>
        <dbReference type="ChEBI" id="CHEBI:84166"/>
        <dbReference type="ChEBI" id="CHEBI:84167"/>
        <dbReference type="EC" id="2.1.1.201"/>
    </reaction>
</comment>
<evidence type="ECO:0000313" key="8">
    <source>
        <dbReference type="EMBL" id="STX40898.1"/>
    </source>
</evidence>
<keyword evidence="1 6" id="KW-0474">Menaquinone biosynthesis</keyword>
<dbReference type="EMBL" id="UGOB01000001">
    <property type="protein sequence ID" value="STX40898.1"/>
    <property type="molecule type" value="Genomic_DNA"/>
</dbReference>
<comment type="pathway">
    <text evidence="6">Quinol/quinone metabolism; menaquinone biosynthesis; menaquinol from 1,4-dihydroxy-2-naphthoate: step 2/2.</text>
</comment>
<keyword evidence="2 6" id="KW-0489">Methyltransferase</keyword>
<keyword evidence="4 6" id="KW-0831">Ubiquinone biosynthesis</keyword>
<dbReference type="NCBIfam" id="NF001244">
    <property type="entry name" value="PRK00216.1-5"/>
    <property type="match status" value="1"/>
</dbReference>
<reference evidence="7 9" key="1">
    <citation type="submission" date="2015-11" db="EMBL/GenBank/DDBJ databases">
        <title>Genomic analysis of 38 Legionella species identifies large and diverse effector repertoires.</title>
        <authorList>
            <person name="Burstein D."/>
            <person name="Amaro F."/>
            <person name="Zusman T."/>
            <person name="Lifshitz Z."/>
            <person name="Cohen O."/>
            <person name="Gilbert J.A."/>
            <person name="Pupko T."/>
            <person name="Shuman H.A."/>
            <person name="Segal G."/>
        </authorList>
    </citation>
    <scope>NUCLEOTIDE SEQUENCE [LARGE SCALE GENOMIC DNA]</scope>
    <source>
        <strain evidence="7 9">Lyon 8420412</strain>
    </source>
</reference>
<dbReference type="NCBIfam" id="NF001240">
    <property type="entry name" value="PRK00216.1-1"/>
    <property type="match status" value="1"/>
</dbReference>
<feature type="binding site" evidence="6">
    <location>
        <position position="79"/>
    </location>
    <ligand>
        <name>S-adenosyl-L-methionine</name>
        <dbReference type="ChEBI" id="CHEBI:59789"/>
    </ligand>
</feature>
<dbReference type="EMBL" id="LNYE01000020">
    <property type="protein sequence ID" value="KTD11664.1"/>
    <property type="molecule type" value="Genomic_DNA"/>
</dbReference>
<dbReference type="GO" id="GO:0009234">
    <property type="term" value="P:menaquinone biosynthetic process"/>
    <property type="evidence" value="ECO:0007669"/>
    <property type="project" value="UniProtKB-UniRule"/>
</dbReference>
<dbReference type="NCBIfam" id="TIGR01934">
    <property type="entry name" value="MenG_MenH_UbiE"/>
    <property type="match status" value="1"/>
</dbReference>
<feature type="binding site" evidence="6">
    <location>
        <position position="100"/>
    </location>
    <ligand>
        <name>S-adenosyl-L-methionine</name>
        <dbReference type="ChEBI" id="CHEBI:59789"/>
    </ligand>
</feature>
<comment type="function">
    <text evidence="6">Methyltransferase required for the conversion of demethylmenaquinol (DMKH2) to menaquinol (MKH2) and the conversion of 2-polyprenyl-6-methoxy-1,4-benzoquinol (DDMQH2) to 2-polyprenyl-3-methyl-6-methoxy-1,4-benzoquinol (DMQH2).</text>
</comment>
<dbReference type="Proteomes" id="UP000054691">
    <property type="component" value="Unassembled WGS sequence"/>
</dbReference>
<protein>
    <recommendedName>
        <fullName evidence="6">Ubiquinone/menaquinone biosynthesis C-methyltransferase UbiE</fullName>
        <ecNumber evidence="6">2.1.1.163</ecNumber>
        <ecNumber evidence="6">2.1.1.201</ecNumber>
    </recommendedName>
    <alternativeName>
        <fullName evidence="6">2-methoxy-6-polyprenyl-1,4-benzoquinol methylase</fullName>
    </alternativeName>
    <alternativeName>
        <fullName evidence="6">Demethylmenaquinone methyltransferase</fullName>
    </alternativeName>
</protein>
<dbReference type="UniPathway" id="UPA00232"/>
<dbReference type="HAMAP" id="MF_01813">
    <property type="entry name" value="MenG_UbiE_methyltr"/>
    <property type="match status" value="1"/>
</dbReference>
<evidence type="ECO:0000256" key="2">
    <source>
        <dbReference type="ARBA" id="ARBA00022603"/>
    </source>
</evidence>
<dbReference type="STRING" id="45066.Lgra_1122"/>
<keyword evidence="5 6" id="KW-0949">S-adenosyl-L-methionine</keyword>
<sequence>MANPYFMTDQEKNTHFGYTTVAWNEKEKKVAEVFHSVAKNYDLMNDLMSFGIHHLWKRYTIELSRVHPGQFVLDLAGGSGDLTQLLCTKVGDTGRVILADINSAMLHVGRDRLLDAGLYKNIDYVQANAQALPFADNCFHCITMGFGLRNVTDKEEALRSMYRVCKPGGKVMILEFSTPTLPGLKPIYDWYSFHILPKIGKIFAQDETSYQYLAESIRMHPNQMELKKMIEHAGFEDCHYDNLSGGIVALHIAYKY</sequence>
<evidence type="ECO:0000256" key="3">
    <source>
        <dbReference type="ARBA" id="ARBA00022679"/>
    </source>
</evidence>
<keyword evidence="9" id="KW-1185">Reference proteome</keyword>
<feature type="binding site" evidence="6">
    <location>
        <begin position="128"/>
        <end position="129"/>
    </location>
    <ligand>
        <name>S-adenosyl-L-methionine</name>
        <dbReference type="ChEBI" id="CHEBI:59789"/>
    </ligand>
</feature>
<evidence type="ECO:0000256" key="4">
    <source>
        <dbReference type="ARBA" id="ARBA00022688"/>
    </source>
</evidence>
<evidence type="ECO:0000313" key="9">
    <source>
        <dbReference type="Proteomes" id="UP000054691"/>
    </source>
</evidence>
<dbReference type="UniPathway" id="UPA00079">
    <property type="reaction ID" value="UER00169"/>
</dbReference>
<name>A0A378J0R0_9GAMM</name>
<evidence type="ECO:0000256" key="1">
    <source>
        <dbReference type="ARBA" id="ARBA00022428"/>
    </source>
</evidence>
<dbReference type="Proteomes" id="UP000254476">
    <property type="component" value="Unassembled WGS sequence"/>
</dbReference>
<comment type="catalytic activity">
    <reaction evidence="6">
        <text>a 2-demethylmenaquinol + S-adenosyl-L-methionine = a menaquinol + S-adenosyl-L-homocysteine + H(+)</text>
        <dbReference type="Rhea" id="RHEA:42640"/>
        <dbReference type="Rhea" id="RHEA-COMP:9539"/>
        <dbReference type="Rhea" id="RHEA-COMP:9563"/>
        <dbReference type="ChEBI" id="CHEBI:15378"/>
        <dbReference type="ChEBI" id="CHEBI:18151"/>
        <dbReference type="ChEBI" id="CHEBI:55437"/>
        <dbReference type="ChEBI" id="CHEBI:57856"/>
        <dbReference type="ChEBI" id="CHEBI:59789"/>
        <dbReference type="EC" id="2.1.1.163"/>
    </reaction>
</comment>
<dbReference type="PANTHER" id="PTHR43591:SF24">
    <property type="entry name" value="2-METHOXY-6-POLYPRENYL-1,4-BENZOQUINOL METHYLASE, MITOCHONDRIAL"/>
    <property type="match status" value="1"/>
</dbReference>
<dbReference type="PROSITE" id="PS01183">
    <property type="entry name" value="UBIE_1"/>
    <property type="match status" value="1"/>
</dbReference>
<comment type="pathway">
    <text evidence="6">Cofactor biosynthesis; ubiquinone biosynthesis.</text>
</comment>
<dbReference type="Gene3D" id="3.40.50.150">
    <property type="entry name" value="Vaccinia Virus protein VP39"/>
    <property type="match status" value="1"/>
</dbReference>
<proteinExistence type="inferred from homology"/>
<dbReference type="EC" id="2.1.1.163" evidence="6"/>
<evidence type="ECO:0000256" key="6">
    <source>
        <dbReference type="HAMAP-Rule" id="MF_01813"/>
    </source>
</evidence>
<dbReference type="EC" id="2.1.1.201" evidence="6"/>
<gene>
    <name evidence="8" type="primary">ubiE_1</name>
    <name evidence="6" type="synonym">ubiE</name>
    <name evidence="7" type="synonym">ubiE_2</name>
    <name evidence="7" type="ORF">Lgra_1122</name>
    <name evidence="8" type="ORF">NCTC12388_00109</name>
</gene>
<dbReference type="GO" id="GO:0008425">
    <property type="term" value="F:2-methoxy-6-polyprenyl-1,4-benzoquinol methyltransferase activity"/>
    <property type="evidence" value="ECO:0007669"/>
    <property type="project" value="UniProtKB-UniRule"/>
</dbReference>
<dbReference type="InterPro" id="IPR023576">
    <property type="entry name" value="UbiE/COQ5_MeTrFase_CS"/>
</dbReference>
<accession>A0A378J0R0</accession>
<evidence type="ECO:0000313" key="10">
    <source>
        <dbReference type="Proteomes" id="UP000254476"/>
    </source>
</evidence>
<dbReference type="InterPro" id="IPR029063">
    <property type="entry name" value="SAM-dependent_MTases_sf"/>
</dbReference>
<comment type="similarity">
    <text evidence="6">Belongs to the class I-like SAM-binding methyltransferase superfamily. MenG/UbiE family.</text>
</comment>
<dbReference type="AlphaFoldDB" id="A0A378J0R0"/>
<organism evidence="8 10">
    <name type="scientific">Legionella gratiana</name>
    <dbReference type="NCBI Taxonomy" id="45066"/>
    <lineage>
        <taxon>Bacteria</taxon>
        <taxon>Pseudomonadati</taxon>
        <taxon>Pseudomonadota</taxon>
        <taxon>Gammaproteobacteria</taxon>
        <taxon>Legionellales</taxon>
        <taxon>Legionellaceae</taxon>
        <taxon>Legionella</taxon>
    </lineage>
</organism>
<dbReference type="Pfam" id="PF01209">
    <property type="entry name" value="Ubie_methyltran"/>
    <property type="match status" value="1"/>
</dbReference>
<dbReference type="PROSITE" id="PS01184">
    <property type="entry name" value="UBIE_2"/>
    <property type="match status" value="1"/>
</dbReference>
<dbReference type="InterPro" id="IPR004033">
    <property type="entry name" value="UbiE/COQ5_MeTrFase"/>
</dbReference>
<dbReference type="SUPFAM" id="SSF53335">
    <property type="entry name" value="S-adenosyl-L-methionine-dependent methyltransferases"/>
    <property type="match status" value="1"/>
</dbReference>
<keyword evidence="8" id="KW-0830">Ubiquinone</keyword>
<reference evidence="8 10" key="2">
    <citation type="submission" date="2018-06" db="EMBL/GenBank/DDBJ databases">
        <authorList>
            <consortium name="Pathogen Informatics"/>
            <person name="Doyle S."/>
        </authorList>
    </citation>
    <scope>NUCLEOTIDE SEQUENCE [LARGE SCALE GENOMIC DNA]</scope>
    <source>
        <strain evidence="8 10">NCTC12388</strain>
    </source>
</reference>
<dbReference type="GO" id="GO:0043770">
    <property type="term" value="F:demethylmenaquinone methyltransferase activity"/>
    <property type="evidence" value="ECO:0007669"/>
    <property type="project" value="UniProtKB-UniRule"/>
</dbReference>
<dbReference type="GO" id="GO:0032259">
    <property type="term" value="P:methylation"/>
    <property type="evidence" value="ECO:0007669"/>
    <property type="project" value="UniProtKB-KW"/>
</dbReference>
<evidence type="ECO:0000256" key="5">
    <source>
        <dbReference type="ARBA" id="ARBA00022691"/>
    </source>
</evidence>
<keyword evidence="3 6" id="KW-0808">Transferase</keyword>
<dbReference type="PANTHER" id="PTHR43591">
    <property type="entry name" value="METHYLTRANSFERASE"/>
    <property type="match status" value="1"/>
</dbReference>
<dbReference type="PROSITE" id="PS51608">
    <property type="entry name" value="SAM_MT_UBIE"/>
    <property type="match status" value="1"/>
</dbReference>
<evidence type="ECO:0000313" key="7">
    <source>
        <dbReference type="EMBL" id="KTD11664.1"/>
    </source>
</evidence>
<comment type="caution">
    <text evidence="6">Lacks conserved residue(s) required for the propagation of feature annotation.</text>
</comment>
<dbReference type="GO" id="GO:0009060">
    <property type="term" value="P:aerobic respiration"/>
    <property type="evidence" value="ECO:0007669"/>
    <property type="project" value="UniProtKB-UniRule"/>
</dbReference>
<dbReference type="CDD" id="cd02440">
    <property type="entry name" value="AdoMet_MTases"/>
    <property type="match status" value="1"/>
</dbReference>